<organism evidence="6 7">
    <name type="scientific">Mikania micrantha</name>
    <name type="common">bitter vine</name>
    <dbReference type="NCBI Taxonomy" id="192012"/>
    <lineage>
        <taxon>Eukaryota</taxon>
        <taxon>Viridiplantae</taxon>
        <taxon>Streptophyta</taxon>
        <taxon>Embryophyta</taxon>
        <taxon>Tracheophyta</taxon>
        <taxon>Spermatophyta</taxon>
        <taxon>Magnoliopsida</taxon>
        <taxon>eudicotyledons</taxon>
        <taxon>Gunneridae</taxon>
        <taxon>Pentapetalae</taxon>
        <taxon>asterids</taxon>
        <taxon>campanulids</taxon>
        <taxon>Asterales</taxon>
        <taxon>Asteraceae</taxon>
        <taxon>Asteroideae</taxon>
        <taxon>Heliantheae alliance</taxon>
        <taxon>Eupatorieae</taxon>
        <taxon>Mikania</taxon>
    </lineage>
</organism>
<keyword evidence="1" id="KW-0378">Hydrolase</keyword>
<evidence type="ECO:0000313" key="7">
    <source>
        <dbReference type="Proteomes" id="UP000326396"/>
    </source>
</evidence>
<feature type="region of interest" description="Disordered" evidence="2">
    <location>
        <begin position="221"/>
        <end position="243"/>
    </location>
</feature>
<feature type="domain" description="GAG-pre-integrase" evidence="3">
    <location>
        <begin position="432"/>
        <end position="478"/>
    </location>
</feature>
<dbReference type="InterPro" id="IPR025724">
    <property type="entry name" value="GAG-pre-integrase_dom"/>
</dbReference>
<evidence type="ECO:0000313" key="6">
    <source>
        <dbReference type="EMBL" id="KAD4586260.1"/>
    </source>
</evidence>
<dbReference type="SUPFAM" id="SSF57756">
    <property type="entry name" value="Retrovirus zinc finger-like domains"/>
    <property type="match status" value="1"/>
</dbReference>
<dbReference type="Proteomes" id="UP000326396">
    <property type="component" value="Linkage Group LG2"/>
</dbReference>
<keyword evidence="1" id="KW-0645">Protease</keyword>
<evidence type="ECO:0000259" key="3">
    <source>
        <dbReference type="Pfam" id="PF13976"/>
    </source>
</evidence>
<proteinExistence type="predicted"/>
<sequence>MSADANTTNSSFTLKSILEKDKLKNSNFMDWYRNLRIVLTADNKLYVLETPIPEEHVNATSAARKAYDKHVDDSVKVSCLMLASMIPELQKSLEHMKAYEMIQHLLEMFQQHSRHERFEVIRSLLGCHMQEGSSVSTHVLKMKGFIDHLARLDCPLTNELAGDIILNSLPKSYDQFTLNYNMNACNKTIPELHMMLKTAEMNIPGSNKAGSVLMIKGGPVEKSNGKGKKSMKGKGKGKGKSKVVAKTKPLKDAKCFHCDETGHWRRSYPYLTETKQKKGSTASTSCIFVMEIFSFSSKSWVFDTGCGSHICNDLQGLRKVRKLKIGDLELHVGNGQKVAVKAVGEYVLLLPNGLELVLNNVCFIPSLTRNIVSVSALCEHGFKYAFNDNGYFSAYLNGVFYFDAKPHNGIYEIDVHANNEIYNISNKRMKLDFNDTYLWHCRLGHINKNRMKKLQTSRILDSTGSESFDECESCLSGKLTKQPFKGNSQKAKDLLEIIHSNVCGPFRTTARNGERYFVTFTDDFSRYGFALETAARIVNLAPTKKVEKTPYDIWHVNKPNVSYLKVWGCNAYVTRESQDKLDPRGDKVVFVGYPKTVGYYFYNPNENRVFINRRATFLDKELLARGIGENNVDLDEIRES</sequence>
<evidence type="ECO:0000259" key="4">
    <source>
        <dbReference type="Pfam" id="PF22936"/>
    </source>
</evidence>
<dbReference type="GO" id="GO:0008270">
    <property type="term" value="F:zinc ion binding"/>
    <property type="evidence" value="ECO:0007669"/>
    <property type="project" value="InterPro"/>
</dbReference>
<dbReference type="GO" id="GO:0008233">
    <property type="term" value="F:peptidase activity"/>
    <property type="evidence" value="ECO:0007669"/>
    <property type="project" value="UniProtKB-KW"/>
</dbReference>
<dbReference type="EMBL" id="SZYD01000012">
    <property type="protein sequence ID" value="KAD4586260.1"/>
    <property type="molecule type" value="Genomic_DNA"/>
</dbReference>
<dbReference type="GO" id="GO:0003676">
    <property type="term" value="F:nucleic acid binding"/>
    <property type="evidence" value="ECO:0007669"/>
    <property type="project" value="InterPro"/>
</dbReference>
<reference evidence="6 7" key="1">
    <citation type="submission" date="2019-05" db="EMBL/GenBank/DDBJ databases">
        <title>Mikania micrantha, genome provides insights into the molecular mechanism of rapid growth.</title>
        <authorList>
            <person name="Liu B."/>
        </authorList>
    </citation>
    <scope>NUCLEOTIDE SEQUENCE [LARGE SCALE GENOMIC DNA]</scope>
    <source>
        <strain evidence="6">NLD-2019</strain>
        <tissue evidence="6">Leaf</tissue>
    </source>
</reference>
<dbReference type="OrthoDB" id="1920930at2759"/>
<feature type="compositionally biased region" description="Basic residues" evidence="2">
    <location>
        <begin position="225"/>
        <end position="243"/>
    </location>
</feature>
<dbReference type="InterPro" id="IPR057670">
    <property type="entry name" value="SH3_retrovirus"/>
</dbReference>
<dbReference type="Pfam" id="PF22936">
    <property type="entry name" value="Pol_BBD"/>
    <property type="match status" value="1"/>
</dbReference>
<name>A0A5N6NG32_9ASTR</name>
<feature type="domain" description="Retroviral polymerase SH3-like" evidence="5">
    <location>
        <begin position="569"/>
        <end position="620"/>
    </location>
</feature>
<evidence type="ECO:0000259" key="5">
    <source>
        <dbReference type="Pfam" id="PF25597"/>
    </source>
</evidence>
<dbReference type="Pfam" id="PF14223">
    <property type="entry name" value="Retrotran_gag_2"/>
    <property type="match status" value="1"/>
</dbReference>
<dbReference type="AlphaFoldDB" id="A0A5N6NG32"/>
<dbReference type="Pfam" id="PF13976">
    <property type="entry name" value="gag_pre-integrs"/>
    <property type="match status" value="1"/>
</dbReference>
<gene>
    <name evidence="6" type="ORF">E3N88_23861</name>
</gene>
<comment type="caution">
    <text evidence="6">The sequence shown here is derived from an EMBL/GenBank/DDBJ whole genome shotgun (WGS) entry which is preliminary data.</text>
</comment>
<dbReference type="PANTHER" id="PTHR42648">
    <property type="entry name" value="TRANSPOSASE, PUTATIVE-RELATED"/>
    <property type="match status" value="1"/>
</dbReference>
<accession>A0A5N6NG32</accession>
<dbReference type="InterPro" id="IPR036875">
    <property type="entry name" value="Znf_CCHC_sf"/>
</dbReference>
<dbReference type="PANTHER" id="PTHR42648:SF27">
    <property type="entry name" value="RNA-DIRECTED DNA POLYMERASE"/>
    <property type="match status" value="1"/>
</dbReference>
<dbReference type="Gene3D" id="4.10.60.10">
    <property type="entry name" value="Zinc finger, CCHC-type"/>
    <property type="match status" value="1"/>
</dbReference>
<dbReference type="InterPro" id="IPR054722">
    <property type="entry name" value="PolX-like_BBD"/>
</dbReference>
<evidence type="ECO:0000256" key="2">
    <source>
        <dbReference type="SAM" id="MobiDB-lite"/>
    </source>
</evidence>
<evidence type="ECO:0000256" key="1">
    <source>
        <dbReference type="ARBA" id="ARBA00022670"/>
    </source>
</evidence>
<dbReference type="Pfam" id="PF25597">
    <property type="entry name" value="SH3_retrovirus"/>
    <property type="match status" value="1"/>
</dbReference>
<protein>
    <submittedName>
        <fullName evidence="6">Uncharacterized protein</fullName>
    </submittedName>
</protein>
<dbReference type="GO" id="GO:0006508">
    <property type="term" value="P:proteolysis"/>
    <property type="evidence" value="ECO:0007669"/>
    <property type="project" value="UniProtKB-KW"/>
</dbReference>
<feature type="domain" description="Retrovirus-related Pol polyprotein from transposon TNT 1-94-like beta-barrel" evidence="4">
    <location>
        <begin position="300"/>
        <end position="382"/>
    </location>
</feature>
<keyword evidence="7" id="KW-1185">Reference proteome</keyword>
<dbReference type="InterPro" id="IPR039537">
    <property type="entry name" value="Retrotran_Ty1/copia-like"/>
</dbReference>